<reference evidence="4 5" key="1">
    <citation type="submission" date="2016-10" db="EMBL/GenBank/DDBJ databases">
        <authorList>
            <person name="de Groot N.N."/>
        </authorList>
    </citation>
    <scope>NUCLEOTIDE SEQUENCE [LARGE SCALE GENOMIC DNA]</scope>
    <source>
        <strain evidence="4 5">DSM 29619</strain>
    </source>
</reference>
<evidence type="ECO:0000256" key="1">
    <source>
        <dbReference type="ARBA" id="ARBA00023125"/>
    </source>
</evidence>
<dbReference type="OrthoDB" id="9809265at2"/>
<dbReference type="PROSITE" id="PS50977">
    <property type="entry name" value="HTH_TETR_2"/>
    <property type="match status" value="1"/>
</dbReference>
<name>A0A1I1NHB0_9RHOB</name>
<evidence type="ECO:0000313" key="5">
    <source>
        <dbReference type="Proteomes" id="UP000231644"/>
    </source>
</evidence>
<dbReference type="Gene3D" id="1.10.357.10">
    <property type="entry name" value="Tetracycline Repressor, domain 2"/>
    <property type="match status" value="1"/>
</dbReference>
<dbReference type="AlphaFoldDB" id="A0A1I1NHB0"/>
<proteinExistence type="predicted"/>
<evidence type="ECO:0000313" key="4">
    <source>
        <dbReference type="EMBL" id="SFC94133.1"/>
    </source>
</evidence>
<dbReference type="InterPro" id="IPR009057">
    <property type="entry name" value="Homeodomain-like_sf"/>
</dbReference>
<feature type="DNA-binding region" description="H-T-H motif" evidence="2">
    <location>
        <begin position="30"/>
        <end position="49"/>
    </location>
</feature>
<dbReference type="GO" id="GO:0003677">
    <property type="term" value="F:DNA binding"/>
    <property type="evidence" value="ECO:0007669"/>
    <property type="project" value="UniProtKB-UniRule"/>
</dbReference>
<feature type="domain" description="HTH tetR-type" evidence="3">
    <location>
        <begin position="7"/>
        <end position="67"/>
    </location>
</feature>
<sequence length="212" mass="23856">MAQTDSAARRRQIVEGAFAALQAHGLPHISYDRIAEFAGVTRQLMRYHYPDPDLLMKDVCDLLAARYREALVSTAGKLDGPARLNAFLDYFFDLLDGTPKPRDDRAYDALMSLSASSATVRGELAGQYRLLGEVLTHEFSLQFPDLTARAAEELSWLFVCLMYGHWKMVASLGYDESHKHVTRAAMDRLIQSYRQQPDTPGRTTGIWLRGAE</sequence>
<protein>
    <submittedName>
        <fullName evidence="4">DNA-binding transcriptional regulator, AcrR family</fullName>
    </submittedName>
</protein>
<keyword evidence="1 2" id="KW-0238">DNA-binding</keyword>
<accession>A0A1I1NHB0</accession>
<dbReference type="EMBL" id="FOLX01000001">
    <property type="protein sequence ID" value="SFC94133.1"/>
    <property type="molecule type" value="Genomic_DNA"/>
</dbReference>
<dbReference type="SUPFAM" id="SSF46689">
    <property type="entry name" value="Homeodomain-like"/>
    <property type="match status" value="1"/>
</dbReference>
<evidence type="ECO:0000256" key="2">
    <source>
        <dbReference type="PROSITE-ProRule" id="PRU00335"/>
    </source>
</evidence>
<gene>
    <name evidence="4" type="ORF">SAMN05421762_2843</name>
</gene>
<keyword evidence="5" id="KW-1185">Reference proteome</keyword>
<dbReference type="Proteomes" id="UP000231644">
    <property type="component" value="Unassembled WGS sequence"/>
</dbReference>
<evidence type="ECO:0000259" key="3">
    <source>
        <dbReference type="PROSITE" id="PS50977"/>
    </source>
</evidence>
<dbReference type="STRING" id="517719.SAMN05421762_2843"/>
<dbReference type="RefSeq" id="WP_139199397.1">
    <property type="nucleotide sequence ID" value="NZ_FNZG01000001.1"/>
</dbReference>
<dbReference type="InterPro" id="IPR001647">
    <property type="entry name" value="HTH_TetR"/>
</dbReference>
<organism evidence="4 5">
    <name type="scientific">Pseudooceanicola nitratireducens</name>
    <dbReference type="NCBI Taxonomy" id="517719"/>
    <lineage>
        <taxon>Bacteria</taxon>
        <taxon>Pseudomonadati</taxon>
        <taxon>Pseudomonadota</taxon>
        <taxon>Alphaproteobacteria</taxon>
        <taxon>Rhodobacterales</taxon>
        <taxon>Paracoccaceae</taxon>
        <taxon>Pseudooceanicola</taxon>
    </lineage>
</organism>